<dbReference type="PROSITE" id="PS51257">
    <property type="entry name" value="PROKAR_LIPOPROTEIN"/>
    <property type="match status" value="1"/>
</dbReference>
<accession>A0ABD7SRR5</accession>
<keyword evidence="3" id="KW-0472">Membrane</keyword>
<evidence type="ECO:0000313" key="5">
    <source>
        <dbReference type="Proteomes" id="UP000323819"/>
    </source>
</evidence>
<evidence type="ECO:0000256" key="1">
    <source>
        <dbReference type="ARBA" id="ARBA00004370"/>
    </source>
</evidence>
<protein>
    <recommendedName>
        <fullName evidence="6">Type II and III secretion system protein</fullName>
    </recommendedName>
</protein>
<evidence type="ECO:0000256" key="3">
    <source>
        <dbReference type="ARBA" id="ARBA00023136"/>
    </source>
</evidence>
<organism evidence="4 5">
    <name type="scientific">Vibrio cholerae</name>
    <dbReference type="NCBI Taxonomy" id="666"/>
    <lineage>
        <taxon>Bacteria</taxon>
        <taxon>Pseudomonadati</taxon>
        <taxon>Pseudomonadota</taxon>
        <taxon>Gammaproteobacteria</taxon>
        <taxon>Vibrionales</taxon>
        <taxon>Vibrionaceae</taxon>
        <taxon>Vibrio</taxon>
    </lineage>
</organism>
<evidence type="ECO:0000313" key="4">
    <source>
        <dbReference type="EMBL" id="TXX67514.1"/>
    </source>
</evidence>
<dbReference type="InterPro" id="IPR050810">
    <property type="entry name" value="Bact_Secretion_Sys_Channel"/>
</dbReference>
<sequence length="478" mass="52283">MKNLLVSTLIGAFLLGCASQEYNDNLEFNNKIHKQITDATTYTKKEKVEFISKPPTIVSPVTDKPNQSWMGDPVTVNVVDMPLSVVLEEIMAGIDVPIFFSEKVKPNKPVTLNFSNSRKNVLNLLSRESGYGIEIKNGRLEVTDTVTRTFFLKLPVGNPNAQLGSQGKTSATDSTRIEGQFINVKYNEVNVTQEIADNIVNLLGGTEESKKAVSVALSMSSITVSATPDQMQMVERLIDEYQRELEKQVLLEMQVINFRSNLGTERGVDWNIVRDTGDGLLKFVLPGTNTVSQGSSYGLAFEGTGKWSGTEALIKVLQKQGTVTTSTPVIAVILNNQLGHLTQMTKVPFVSEVTSNSSEGVTTNGFTRGEEMQGVDFMAVANVQPEHVWLRLSGRLQAIVNTENREVAGIEAGFLTTEVAQITFANKVRYGQTLVIASVKQNARSTSKVTNFMTTLFGGTGSTNDVVETIVVLTPRKL</sequence>
<dbReference type="GO" id="GO:0016020">
    <property type="term" value="C:membrane"/>
    <property type="evidence" value="ECO:0007669"/>
    <property type="project" value="UniProtKB-SubCell"/>
</dbReference>
<gene>
    <name evidence="4" type="ORF">FXF03_00670</name>
</gene>
<dbReference type="PANTHER" id="PTHR30332">
    <property type="entry name" value="PROBABLE GENERAL SECRETION PATHWAY PROTEIN D"/>
    <property type="match status" value="1"/>
</dbReference>
<evidence type="ECO:0008006" key="6">
    <source>
        <dbReference type="Google" id="ProtNLM"/>
    </source>
</evidence>
<dbReference type="PANTHER" id="PTHR30332:SF24">
    <property type="entry name" value="SECRETIN GSPD-RELATED"/>
    <property type="match status" value="1"/>
</dbReference>
<comment type="caution">
    <text evidence="4">The sequence shown here is derived from an EMBL/GenBank/DDBJ whole genome shotgun (WGS) entry which is preliminary data.</text>
</comment>
<dbReference type="Gene3D" id="3.55.50.30">
    <property type="match status" value="1"/>
</dbReference>
<dbReference type="RefSeq" id="WP_148521259.1">
    <property type="nucleotide sequence ID" value="NZ_JACYSN010000019.1"/>
</dbReference>
<dbReference type="AlphaFoldDB" id="A0ABD7SRR5"/>
<name>A0ABD7SRR5_VIBCL</name>
<reference evidence="4 5" key="1">
    <citation type="submission" date="2019-06" db="EMBL/GenBank/DDBJ databases">
        <title>Vibrio cholerae phylogeny based on whole-genome sequencing reveals genetic diversity and population strucutre.</title>
        <authorList>
            <person name="Zhiqiu Y."/>
            <person name="Bin L."/>
            <person name="Lingyan J."/>
        </authorList>
    </citation>
    <scope>NUCLEOTIDE SEQUENCE [LARGE SCALE GENOMIC DNA]</scope>
    <source>
        <strain evidence="4 5">N2814</strain>
    </source>
</reference>
<comment type="subcellular location">
    <subcellularLocation>
        <location evidence="1">Membrane</location>
    </subcellularLocation>
</comment>
<proteinExistence type="predicted"/>
<evidence type="ECO:0000256" key="2">
    <source>
        <dbReference type="ARBA" id="ARBA00022729"/>
    </source>
</evidence>
<keyword evidence="2" id="KW-0732">Signal</keyword>
<dbReference type="Proteomes" id="UP000323819">
    <property type="component" value="Unassembled WGS sequence"/>
</dbReference>
<dbReference type="EMBL" id="VSIJ01000002">
    <property type="protein sequence ID" value="TXX67514.1"/>
    <property type="molecule type" value="Genomic_DNA"/>
</dbReference>